<evidence type="ECO:0008006" key="4">
    <source>
        <dbReference type="Google" id="ProtNLM"/>
    </source>
</evidence>
<evidence type="ECO:0000313" key="3">
    <source>
        <dbReference type="Proteomes" id="UP001165082"/>
    </source>
</evidence>
<feature type="compositionally biased region" description="Low complexity" evidence="1">
    <location>
        <begin position="261"/>
        <end position="278"/>
    </location>
</feature>
<dbReference type="Proteomes" id="UP001165082">
    <property type="component" value="Unassembled WGS sequence"/>
</dbReference>
<organism evidence="2 3">
    <name type="scientific">Triparma retinervis</name>
    <dbReference type="NCBI Taxonomy" id="2557542"/>
    <lineage>
        <taxon>Eukaryota</taxon>
        <taxon>Sar</taxon>
        <taxon>Stramenopiles</taxon>
        <taxon>Ochrophyta</taxon>
        <taxon>Bolidophyceae</taxon>
        <taxon>Parmales</taxon>
        <taxon>Triparmaceae</taxon>
        <taxon>Triparma</taxon>
    </lineage>
</organism>
<feature type="compositionally biased region" description="Basic and acidic residues" evidence="1">
    <location>
        <begin position="288"/>
        <end position="302"/>
    </location>
</feature>
<dbReference type="AlphaFoldDB" id="A0A9W6ZLR8"/>
<keyword evidence="3" id="KW-1185">Reference proteome</keyword>
<evidence type="ECO:0000256" key="1">
    <source>
        <dbReference type="SAM" id="MobiDB-lite"/>
    </source>
</evidence>
<dbReference type="EMBL" id="BRXZ01000809">
    <property type="protein sequence ID" value="GMH54556.1"/>
    <property type="molecule type" value="Genomic_DNA"/>
</dbReference>
<feature type="compositionally biased region" description="Low complexity" evidence="1">
    <location>
        <begin position="113"/>
        <end position="131"/>
    </location>
</feature>
<reference evidence="2" key="1">
    <citation type="submission" date="2022-07" db="EMBL/GenBank/DDBJ databases">
        <title>Genome analysis of Parmales, a sister group of diatoms, reveals the evolutionary specialization of diatoms from phago-mixotrophs to photoautotrophs.</title>
        <authorList>
            <person name="Ban H."/>
            <person name="Sato S."/>
            <person name="Yoshikawa S."/>
            <person name="Kazumasa Y."/>
            <person name="Nakamura Y."/>
            <person name="Ichinomiya M."/>
            <person name="Saitoh K."/>
            <person name="Sato N."/>
            <person name="Blanc-Mathieu R."/>
            <person name="Endo H."/>
            <person name="Kuwata A."/>
            <person name="Ogata H."/>
        </authorList>
    </citation>
    <scope>NUCLEOTIDE SEQUENCE</scope>
</reference>
<feature type="compositionally biased region" description="Acidic residues" evidence="1">
    <location>
        <begin position="7"/>
        <end position="24"/>
    </location>
</feature>
<accession>A0A9W6ZLR8</accession>
<feature type="compositionally biased region" description="Basic and acidic residues" evidence="1">
    <location>
        <begin position="35"/>
        <end position="54"/>
    </location>
</feature>
<dbReference type="OrthoDB" id="71407at2759"/>
<dbReference type="Gene3D" id="1.10.260.100">
    <property type="match status" value="2"/>
</dbReference>
<feature type="compositionally biased region" description="Gly residues" evidence="1">
    <location>
        <begin position="91"/>
        <end position="100"/>
    </location>
</feature>
<feature type="compositionally biased region" description="Basic and acidic residues" evidence="1">
    <location>
        <begin position="64"/>
        <end position="83"/>
    </location>
</feature>
<sequence>NKSISVVEDDSSDSDQGGMDDVDGGIDSLPPPIHESIKEALGKGKREKETKPPEAPEGPSLMEEMMREAEEERKKKEQIERKKEAKRAKKFGGGLKGGFFGAKKKKGSKKKPPSSSSSSSSTSKNTSPSSSEVYELSPTGDMIPTLTSRPPSSKSSDPLVLDEVQRALGSDPASMLNQSASQWATPSLTSKIMSNPRLAMGMSNPRFLQAIEDMKRDPEGAKRKYKGKKEIEDFIKEFMGVMGQHFTEMGEQEAKGKGEGQQQQQQQQQQQRQRQQQQGPALGPLAKEALERQAAREARGEVGWDDSSASKAAVDAIVGDSEISAVLMDPEMQRVLQECAKPGRMGKYMQDGKWGPKIRMLIDKGLIKVEK</sequence>
<feature type="region of interest" description="Disordered" evidence="1">
    <location>
        <begin position="1"/>
        <end position="160"/>
    </location>
</feature>
<protein>
    <recommendedName>
        <fullName evidence="4">STI1 domain-containing protein</fullName>
    </recommendedName>
</protein>
<gene>
    <name evidence="2" type="ORF">TrRE_jg13192</name>
</gene>
<name>A0A9W6ZLR8_9STRA</name>
<comment type="caution">
    <text evidence="2">The sequence shown here is derived from an EMBL/GenBank/DDBJ whole genome shotgun (WGS) entry which is preliminary data.</text>
</comment>
<feature type="compositionally biased region" description="Basic residues" evidence="1">
    <location>
        <begin position="102"/>
        <end position="112"/>
    </location>
</feature>
<feature type="region of interest" description="Disordered" evidence="1">
    <location>
        <begin position="251"/>
        <end position="310"/>
    </location>
</feature>
<feature type="non-terminal residue" evidence="2">
    <location>
        <position position="1"/>
    </location>
</feature>
<feature type="compositionally biased region" description="Polar residues" evidence="1">
    <location>
        <begin position="145"/>
        <end position="156"/>
    </location>
</feature>
<proteinExistence type="predicted"/>
<evidence type="ECO:0000313" key="2">
    <source>
        <dbReference type="EMBL" id="GMH54556.1"/>
    </source>
</evidence>